<dbReference type="HOGENOM" id="CLU_000837_8_8_1"/>
<evidence type="ECO:0000313" key="7">
    <source>
        <dbReference type="EnsemblPlants" id="LPERR12G11320.1"/>
    </source>
</evidence>
<protein>
    <submittedName>
        <fullName evidence="7">Uncharacterized protein</fullName>
    </submittedName>
</protein>
<dbReference type="InterPro" id="IPR027417">
    <property type="entry name" value="P-loop_NTPase"/>
</dbReference>
<dbReference type="Gene3D" id="3.80.10.10">
    <property type="entry name" value="Ribonuclease Inhibitor"/>
    <property type="match status" value="3"/>
</dbReference>
<keyword evidence="2" id="KW-0611">Plant defense</keyword>
<reference evidence="7 8" key="1">
    <citation type="submission" date="2012-08" db="EMBL/GenBank/DDBJ databases">
        <title>Oryza genome evolution.</title>
        <authorList>
            <person name="Wing R.A."/>
        </authorList>
    </citation>
    <scope>NUCLEOTIDE SEQUENCE</scope>
</reference>
<dbReference type="PANTHER" id="PTHR36766">
    <property type="entry name" value="PLANT BROAD-SPECTRUM MILDEW RESISTANCE PROTEIN RPW8"/>
    <property type="match status" value="1"/>
</dbReference>
<dbReference type="Pfam" id="PF23559">
    <property type="entry name" value="WHD_DRP"/>
    <property type="match status" value="1"/>
</dbReference>
<accession>A0A0D9XZS2</accession>
<proteinExistence type="predicted"/>
<evidence type="ECO:0000259" key="6">
    <source>
        <dbReference type="Pfam" id="PF25019"/>
    </source>
</evidence>
<dbReference type="SUPFAM" id="SSF52058">
    <property type="entry name" value="L domain-like"/>
    <property type="match status" value="2"/>
</dbReference>
<dbReference type="SUPFAM" id="SSF52540">
    <property type="entry name" value="P-loop containing nucleoside triphosphate hydrolases"/>
    <property type="match status" value="1"/>
</dbReference>
<dbReference type="Gene3D" id="3.40.50.300">
    <property type="entry name" value="P-loop containing nucleotide triphosphate hydrolases"/>
    <property type="match status" value="1"/>
</dbReference>
<dbReference type="Pfam" id="PF00931">
    <property type="entry name" value="NB-ARC"/>
    <property type="match status" value="1"/>
</dbReference>
<dbReference type="InterPro" id="IPR036388">
    <property type="entry name" value="WH-like_DNA-bd_sf"/>
</dbReference>
<evidence type="ECO:0000313" key="8">
    <source>
        <dbReference type="Proteomes" id="UP000032180"/>
    </source>
</evidence>
<evidence type="ECO:0000256" key="1">
    <source>
        <dbReference type="ARBA" id="ARBA00022614"/>
    </source>
</evidence>
<dbReference type="InterPro" id="IPR058922">
    <property type="entry name" value="WHD_DRP"/>
</dbReference>
<name>A0A0D9XZS2_9ORYZ</name>
<dbReference type="InterPro" id="IPR056789">
    <property type="entry name" value="LRR_R13L1-DRL21"/>
</dbReference>
<dbReference type="Pfam" id="PF25019">
    <property type="entry name" value="LRR_R13L1-DRL21"/>
    <property type="match status" value="1"/>
</dbReference>
<dbReference type="AlphaFoldDB" id="A0A0D9XZS2"/>
<dbReference type="Proteomes" id="UP000032180">
    <property type="component" value="Chromosome 12"/>
</dbReference>
<sequence length="1268" mass="144047">MQMVRWRDGCEAPIHGEDKMPIVNVAASSSTTGRRPGATASQATTPATTGMTNWSAEQLIQLFVQDTTQLASNEMARKARGKRLKLAKLGEAKTQVGLYYPPPLGMHGSSFFAEEKEQWWRRRRSRRLIQQGSFESGRRICDELRLSLVDCPERYRCRGGYEGILDFGIAVEKFHDLIRRIESRRLEEEKGRNAATTLFSVLKGRIANKFERSVACGGRDSLAENLFTLHDGVAELYRHLQRGVLSHHLQTGGDPSLGDDTSRSSQRNLRLWTTKKDVFGRERETEQIVQWLIKQPAAENSEIINADHIRLFAILGVAEFFTSKLLQHALTGKRLLLVLDDVWADYKEDTWRALAATLRNCKSGSCILLTTRLQSVVDIAAKAIGSPAGCLQLDELGENDNFLLLMSRLPPEVYSEDCTHLRLIGEQIAKHTEGCPLVTVNVASWLGSHMETHHWNDFLEKGWQKMGLADIFASLQLSYDHLSPHLQNCFRYCSIFPKGYRFNQVELANMWISSGLPISSLRQGGGCAEDVGEEYFNTLVRKFIFFRMLQVDLDGNLKEHYAMHSLMHDCAVFVSRYECARVDDDCFQHVQPATVHLFVSYCGNLAGLSNLAHLRTLIIQGEFDLDQEAEHMLGNLLSNSKHLRMLYLDVPSLSHALDIISGLSQLRYLFLYSCGKSHLQRIFELNHLQVFHLKYFTSKEEDLVGIQISHSLRCLHIPDSIVSKILQMGMPTTLQELHGFEVAENDDHKLSVLSTLTNLQRLSLKNLQNVKNCEEATEVKLKDKPYMRFLSLSWNKFLSNPDYIDHQIIDCLEPNKKIQQLHIHGYNGVQLPKWIENSILIHLVSLELDYCMKWRSLPSFKELRSLKYLKLEHLFQLGSVVDEQYGSKQSDTTFLPPFLSTLIVRWCPNLKKLPPLPCSLEKLILKHVGLIALPRIQDACVDLTSLDGLFEQQRYLRCLKALLVKHCEKLCHLPAKGFTELHHLGFLGIVSCPMLNVKTEGRLLPISLMNLDFNQCGLIESSVLMSLHHLTYLSSLLLFSCDSVEKLPSDEVFRSMRNLTTMSIAKCKQLLSLGGLGAAFSLKALTIMCCDKIQCSYSSQASCSFKLQNLKIDRQSLLLAEPLKSLTCIVNLHIGDDSAMEFLFEEWLLKNAHSLCSIEIGVAENLRALPSQIEKLESLQNLHIERGPRIQILPQLPVALSKLTIWGCDPQFVKLYTKDVGSDWGKIKNIAQVDMKAYSEDTSYNDDQIQYFDDSYSNRFQQFVVIDY</sequence>
<dbReference type="Gramene" id="LPERR12G11320.1">
    <property type="protein sequence ID" value="LPERR12G11320.1"/>
    <property type="gene ID" value="LPERR12G11320"/>
</dbReference>
<keyword evidence="8" id="KW-1185">Reference proteome</keyword>
<evidence type="ECO:0000259" key="4">
    <source>
        <dbReference type="Pfam" id="PF00931"/>
    </source>
</evidence>
<dbReference type="PANTHER" id="PTHR36766:SF30">
    <property type="entry name" value="TIR-NBS TYPE DISEASE RESISTANCE PROTEIN-RELATED"/>
    <property type="match status" value="1"/>
</dbReference>
<keyword evidence="1" id="KW-0433">Leucine-rich repeat</keyword>
<feature type="domain" description="Disease resistance protein winged helix" evidence="5">
    <location>
        <begin position="495"/>
        <end position="570"/>
    </location>
</feature>
<dbReference type="Gene3D" id="1.10.10.10">
    <property type="entry name" value="Winged helix-like DNA-binding domain superfamily/Winged helix DNA-binding domain"/>
    <property type="match status" value="1"/>
</dbReference>
<dbReference type="InterPro" id="IPR032675">
    <property type="entry name" value="LRR_dom_sf"/>
</dbReference>
<dbReference type="GO" id="GO:0043531">
    <property type="term" value="F:ADP binding"/>
    <property type="evidence" value="ECO:0007669"/>
    <property type="project" value="InterPro"/>
</dbReference>
<dbReference type="eggNOG" id="KOG4658">
    <property type="taxonomic scope" value="Eukaryota"/>
</dbReference>
<dbReference type="STRING" id="77586.A0A0D9XZS2"/>
<feature type="domain" description="R13L1/DRL21-like LRR repeat region" evidence="6">
    <location>
        <begin position="751"/>
        <end position="873"/>
    </location>
</feature>
<feature type="region of interest" description="Disordered" evidence="3">
    <location>
        <begin position="28"/>
        <end position="48"/>
    </location>
</feature>
<reference evidence="8" key="2">
    <citation type="submission" date="2013-12" db="EMBL/GenBank/DDBJ databases">
        <authorList>
            <person name="Yu Y."/>
            <person name="Lee S."/>
            <person name="de Baynast K."/>
            <person name="Wissotski M."/>
            <person name="Liu L."/>
            <person name="Talag J."/>
            <person name="Goicoechea J."/>
            <person name="Angelova A."/>
            <person name="Jetty R."/>
            <person name="Kudrna D."/>
            <person name="Golser W."/>
            <person name="Rivera L."/>
            <person name="Zhang J."/>
            <person name="Wing R."/>
        </authorList>
    </citation>
    <scope>NUCLEOTIDE SEQUENCE</scope>
</reference>
<evidence type="ECO:0000256" key="3">
    <source>
        <dbReference type="SAM" id="MobiDB-lite"/>
    </source>
</evidence>
<evidence type="ECO:0000256" key="2">
    <source>
        <dbReference type="ARBA" id="ARBA00022821"/>
    </source>
</evidence>
<dbReference type="EnsemblPlants" id="LPERR12G11320.1">
    <property type="protein sequence ID" value="LPERR12G11320.1"/>
    <property type="gene ID" value="LPERR12G11320"/>
</dbReference>
<organism evidence="7 8">
    <name type="scientific">Leersia perrieri</name>
    <dbReference type="NCBI Taxonomy" id="77586"/>
    <lineage>
        <taxon>Eukaryota</taxon>
        <taxon>Viridiplantae</taxon>
        <taxon>Streptophyta</taxon>
        <taxon>Embryophyta</taxon>
        <taxon>Tracheophyta</taxon>
        <taxon>Spermatophyta</taxon>
        <taxon>Magnoliopsida</taxon>
        <taxon>Liliopsida</taxon>
        <taxon>Poales</taxon>
        <taxon>Poaceae</taxon>
        <taxon>BOP clade</taxon>
        <taxon>Oryzoideae</taxon>
        <taxon>Oryzeae</taxon>
        <taxon>Oryzinae</taxon>
        <taxon>Leersia</taxon>
    </lineage>
</organism>
<feature type="compositionally biased region" description="Low complexity" evidence="3">
    <location>
        <begin position="38"/>
        <end position="48"/>
    </location>
</feature>
<feature type="domain" description="NB-ARC" evidence="4">
    <location>
        <begin position="310"/>
        <end position="382"/>
    </location>
</feature>
<reference evidence="7" key="3">
    <citation type="submission" date="2015-04" db="UniProtKB">
        <authorList>
            <consortium name="EnsemblPlants"/>
        </authorList>
    </citation>
    <scope>IDENTIFICATION</scope>
</reference>
<dbReference type="GO" id="GO:0006952">
    <property type="term" value="P:defense response"/>
    <property type="evidence" value="ECO:0007669"/>
    <property type="project" value="UniProtKB-KW"/>
</dbReference>
<dbReference type="InterPro" id="IPR002182">
    <property type="entry name" value="NB-ARC"/>
</dbReference>
<evidence type="ECO:0000259" key="5">
    <source>
        <dbReference type="Pfam" id="PF23559"/>
    </source>
</evidence>